<name>A0A9D3YIG8_DREPO</name>
<protein>
    <submittedName>
        <fullName evidence="1">Uncharacterized protein</fullName>
    </submittedName>
</protein>
<evidence type="ECO:0000313" key="1">
    <source>
        <dbReference type="EMBL" id="KAH3699485.1"/>
    </source>
</evidence>
<proteinExistence type="predicted"/>
<comment type="caution">
    <text evidence="1">The sequence shown here is derived from an EMBL/GenBank/DDBJ whole genome shotgun (WGS) entry which is preliminary data.</text>
</comment>
<dbReference type="AlphaFoldDB" id="A0A9D3YIG8"/>
<organism evidence="1 2">
    <name type="scientific">Dreissena polymorpha</name>
    <name type="common">Zebra mussel</name>
    <name type="synonym">Mytilus polymorpha</name>
    <dbReference type="NCBI Taxonomy" id="45954"/>
    <lineage>
        <taxon>Eukaryota</taxon>
        <taxon>Metazoa</taxon>
        <taxon>Spiralia</taxon>
        <taxon>Lophotrochozoa</taxon>
        <taxon>Mollusca</taxon>
        <taxon>Bivalvia</taxon>
        <taxon>Autobranchia</taxon>
        <taxon>Heteroconchia</taxon>
        <taxon>Euheterodonta</taxon>
        <taxon>Imparidentia</taxon>
        <taxon>Neoheterodontei</taxon>
        <taxon>Myida</taxon>
        <taxon>Dreissenoidea</taxon>
        <taxon>Dreissenidae</taxon>
        <taxon>Dreissena</taxon>
    </lineage>
</organism>
<reference evidence="1" key="2">
    <citation type="submission" date="2020-11" db="EMBL/GenBank/DDBJ databases">
        <authorList>
            <person name="McCartney M.A."/>
            <person name="Auch B."/>
            <person name="Kono T."/>
            <person name="Mallez S."/>
            <person name="Becker A."/>
            <person name="Gohl D.M."/>
            <person name="Silverstein K.A.T."/>
            <person name="Koren S."/>
            <person name="Bechman K.B."/>
            <person name="Herman A."/>
            <person name="Abrahante J.E."/>
            <person name="Garbe J."/>
        </authorList>
    </citation>
    <scope>NUCLEOTIDE SEQUENCE</scope>
    <source>
        <strain evidence="1">Duluth1</strain>
        <tissue evidence="1">Whole animal</tissue>
    </source>
</reference>
<keyword evidence="2" id="KW-1185">Reference proteome</keyword>
<dbReference type="EMBL" id="JAIWYP010000015">
    <property type="protein sequence ID" value="KAH3699485.1"/>
    <property type="molecule type" value="Genomic_DNA"/>
</dbReference>
<evidence type="ECO:0000313" key="2">
    <source>
        <dbReference type="Proteomes" id="UP000828390"/>
    </source>
</evidence>
<dbReference type="Proteomes" id="UP000828390">
    <property type="component" value="Unassembled WGS sequence"/>
</dbReference>
<gene>
    <name evidence="1" type="ORF">DPMN_074441</name>
</gene>
<reference evidence="1" key="1">
    <citation type="journal article" date="2019" name="bioRxiv">
        <title>The Genome of the Zebra Mussel, Dreissena polymorpha: A Resource for Invasive Species Research.</title>
        <authorList>
            <person name="McCartney M.A."/>
            <person name="Auch B."/>
            <person name="Kono T."/>
            <person name="Mallez S."/>
            <person name="Zhang Y."/>
            <person name="Obille A."/>
            <person name="Becker A."/>
            <person name="Abrahante J.E."/>
            <person name="Garbe J."/>
            <person name="Badalamenti J.P."/>
            <person name="Herman A."/>
            <person name="Mangelson H."/>
            <person name="Liachko I."/>
            <person name="Sullivan S."/>
            <person name="Sone E.D."/>
            <person name="Koren S."/>
            <person name="Silverstein K.A.T."/>
            <person name="Beckman K.B."/>
            <person name="Gohl D.M."/>
        </authorList>
    </citation>
    <scope>NUCLEOTIDE SEQUENCE</scope>
    <source>
        <strain evidence="1">Duluth1</strain>
        <tissue evidence="1">Whole animal</tissue>
    </source>
</reference>
<accession>A0A9D3YIG8</accession>
<sequence>MSNSELSVQIGSKELFAIFRETSIGILRLNTADCVSHTSDILPTLCKLEKLILGGTYTGHCDIQLPASLNCIRLLTGECSSEWLCSWLIKLSELDHTVECTLWDFVLIPRAEDCGADSNTHVSNMRSKLLLCDMSKIVLFVNTGSKELFVIFRGTSIGILRLHTADCVSHTSDILPTLSNLEKLYLSGTYTGHCDLQLAASLHCIDLQTCECSSEWLCGLLIKLSELDHPVKCELRDLMVQSSVEGCGADFNTHVSNLQS</sequence>